<dbReference type="Gene3D" id="3.40.50.720">
    <property type="entry name" value="NAD(P)-binding Rossmann-like Domain"/>
    <property type="match status" value="1"/>
</dbReference>
<protein>
    <recommendedName>
        <fullName evidence="3">Short-chain dehydrogenase</fullName>
    </recommendedName>
</protein>
<dbReference type="EMBL" id="UINC01012597">
    <property type="protein sequence ID" value="SVA54923.1"/>
    <property type="molecule type" value="Genomic_DNA"/>
</dbReference>
<dbReference type="Pfam" id="PF13561">
    <property type="entry name" value="adh_short_C2"/>
    <property type="match status" value="1"/>
</dbReference>
<gene>
    <name evidence="2" type="ORF">METZ01_LOCUS107777</name>
</gene>
<evidence type="ECO:0008006" key="3">
    <source>
        <dbReference type="Google" id="ProtNLM"/>
    </source>
</evidence>
<dbReference type="InterPro" id="IPR036291">
    <property type="entry name" value="NAD(P)-bd_dom_sf"/>
</dbReference>
<accession>A0A381WSK7</accession>
<evidence type="ECO:0000256" key="1">
    <source>
        <dbReference type="ARBA" id="ARBA00006484"/>
    </source>
</evidence>
<dbReference type="PANTHER" id="PTHR42879:SF6">
    <property type="entry name" value="NADPH-DEPENDENT REDUCTASE BACG"/>
    <property type="match status" value="1"/>
</dbReference>
<reference evidence="2" key="1">
    <citation type="submission" date="2018-05" db="EMBL/GenBank/DDBJ databases">
        <authorList>
            <person name="Lanie J.A."/>
            <person name="Ng W.-L."/>
            <person name="Kazmierczak K.M."/>
            <person name="Andrzejewski T.M."/>
            <person name="Davidsen T.M."/>
            <person name="Wayne K.J."/>
            <person name="Tettelin H."/>
            <person name="Glass J.I."/>
            <person name="Rusch D."/>
            <person name="Podicherti R."/>
            <person name="Tsui H.-C.T."/>
            <person name="Winkler M.E."/>
        </authorList>
    </citation>
    <scope>NUCLEOTIDE SEQUENCE</scope>
</reference>
<dbReference type="PRINTS" id="PR00081">
    <property type="entry name" value="GDHRDH"/>
</dbReference>
<dbReference type="AlphaFoldDB" id="A0A381WSK7"/>
<proteinExistence type="inferred from homology"/>
<dbReference type="InterPro" id="IPR050259">
    <property type="entry name" value="SDR"/>
</dbReference>
<sequence length="255" mass="27523">MRALVCGSTKGMGKATALQFAELGAEVILVARNKALLKETIAMLPTINNQNHHFICADFSKPETLEKAVNDIITKDNPVHILVNNTGGPPPGELVDSNLERFIQGFSQHVICNQILVKAVIPGMKRNKYGRIINIISTSVKQPIKGLGVSNTIRGAVASWAKTLSNEVAPFGITVNNILPGATNTGRLTSLFQNMAKAKNMSPKKIKKEWIQMIPAGRICEPEEIANAIIFLASPFASYINGINLPVDGGRLSCL</sequence>
<evidence type="ECO:0000313" key="2">
    <source>
        <dbReference type="EMBL" id="SVA54923.1"/>
    </source>
</evidence>
<dbReference type="CDD" id="cd05344">
    <property type="entry name" value="BKR_like_SDR_like"/>
    <property type="match status" value="1"/>
</dbReference>
<dbReference type="SUPFAM" id="SSF51735">
    <property type="entry name" value="NAD(P)-binding Rossmann-fold domains"/>
    <property type="match status" value="1"/>
</dbReference>
<comment type="similarity">
    <text evidence="1">Belongs to the short-chain dehydrogenases/reductases (SDR) family.</text>
</comment>
<organism evidence="2">
    <name type="scientific">marine metagenome</name>
    <dbReference type="NCBI Taxonomy" id="408172"/>
    <lineage>
        <taxon>unclassified sequences</taxon>
        <taxon>metagenomes</taxon>
        <taxon>ecological metagenomes</taxon>
    </lineage>
</organism>
<name>A0A381WSK7_9ZZZZ</name>
<dbReference type="PANTHER" id="PTHR42879">
    <property type="entry name" value="3-OXOACYL-(ACYL-CARRIER-PROTEIN) REDUCTASE"/>
    <property type="match status" value="1"/>
</dbReference>
<dbReference type="InterPro" id="IPR002347">
    <property type="entry name" value="SDR_fam"/>
</dbReference>